<proteinExistence type="predicted"/>
<dbReference type="PANTHER" id="PTHR30231">
    <property type="entry name" value="DNA POLYMERASE III SUBUNIT EPSILON"/>
    <property type="match status" value="1"/>
</dbReference>
<dbReference type="InterPro" id="IPR013520">
    <property type="entry name" value="Ribonucl_H"/>
</dbReference>
<feature type="domain" description="Exonuclease" evidence="1">
    <location>
        <begin position="34"/>
        <end position="197"/>
    </location>
</feature>
<dbReference type="SUPFAM" id="SSF53098">
    <property type="entry name" value="Ribonuclease H-like"/>
    <property type="match status" value="1"/>
</dbReference>
<dbReference type="Pfam" id="PF00929">
    <property type="entry name" value="RNase_T"/>
    <property type="match status" value="1"/>
</dbReference>
<dbReference type="PANTHER" id="PTHR30231:SF42">
    <property type="entry name" value="EXONUCLEASE"/>
    <property type="match status" value="1"/>
</dbReference>
<evidence type="ECO:0000259" key="1">
    <source>
        <dbReference type="SMART" id="SM00479"/>
    </source>
</evidence>
<protein>
    <submittedName>
        <fullName evidence="2">DNA polymerase III, alpha chain PolC-type</fullName>
    </submittedName>
</protein>
<dbReference type="InterPro" id="IPR036397">
    <property type="entry name" value="RNaseH_sf"/>
</dbReference>
<dbReference type="SMART" id="SM00479">
    <property type="entry name" value="EXOIII"/>
    <property type="match status" value="1"/>
</dbReference>
<gene>
    <name evidence="2" type="ORF">JMUB590_1010</name>
</gene>
<name>A0ABM7FUB3_9STAP</name>
<dbReference type="EMBL" id="AP018586">
    <property type="protein sequence ID" value="BBD92106.1"/>
    <property type="molecule type" value="Genomic_DNA"/>
</dbReference>
<dbReference type="Gene3D" id="3.30.420.10">
    <property type="entry name" value="Ribonuclease H-like superfamily/Ribonuclease H"/>
    <property type="match status" value="1"/>
</dbReference>
<evidence type="ECO:0000313" key="3">
    <source>
        <dbReference type="Proteomes" id="UP000274772"/>
    </source>
</evidence>
<dbReference type="Proteomes" id="UP000274772">
    <property type="component" value="Chromosome"/>
</dbReference>
<sequence length="213" mass="24584">MQVVRSVIKYIIKTFNHKVLNGYIERNVAMNHNAFVALDFETANGKRTSICSVGMVKVIDNQITESFYTLVNPFDYFTETNINVHGIKPEDVEGAPSFEYVYPYMLQFIDQLPVVAHNAAFDMNVLHQSLKQLNIETPSMTYFCSYQLAKRTIDAYRYGLKHLMNHYKLDFHGHHDALNDAKACAMITFRLLKHYDDLPSMLNIYGKNLKDKG</sequence>
<dbReference type="InterPro" id="IPR012337">
    <property type="entry name" value="RNaseH-like_sf"/>
</dbReference>
<keyword evidence="3" id="KW-1185">Reference proteome</keyword>
<dbReference type="CDD" id="cd06130">
    <property type="entry name" value="DNA_pol_III_epsilon_like"/>
    <property type="match status" value="1"/>
</dbReference>
<reference evidence="2 3" key="1">
    <citation type="submission" date="2018-05" db="EMBL/GenBank/DDBJ databases">
        <title>Complete genome sequencing of three human clinical isolates of Staphylococcus caprae reveals virulence factors similar to those of S. epidermidis and S. capitis.</title>
        <authorList>
            <person name="Watanabe S."/>
            <person name="Cui L."/>
        </authorList>
    </citation>
    <scope>NUCLEOTIDE SEQUENCE [LARGE SCALE GENOMIC DNA]</scope>
    <source>
        <strain evidence="2 3">JMUB590</strain>
    </source>
</reference>
<accession>A0ABM7FUB3</accession>
<organism evidence="2 3">
    <name type="scientific">Staphylococcus caprae</name>
    <dbReference type="NCBI Taxonomy" id="29380"/>
    <lineage>
        <taxon>Bacteria</taxon>
        <taxon>Bacillati</taxon>
        <taxon>Bacillota</taxon>
        <taxon>Bacilli</taxon>
        <taxon>Bacillales</taxon>
        <taxon>Staphylococcaceae</taxon>
        <taxon>Staphylococcus</taxon>
    </lineage>
</organism>
<evidence type="ECO:0000313" key="2">
    <source>
        <dbReference type="EMBL" id="BBD92106.1"/>
    </source>
</evidence>